<evidence type="ECO:0008006" key="3">
    <source>
        <dbReference type="Google" id="ProtNLM"/>
    </source>
</evidence>
<evidence type="ECO:0000313" key="2">
    <source>
        <dbReference type="Proteomes" id="UP001265301"/>
    </source>
</evidence>
<dbReference type="RefSeq" id="WP_137614135.1">
    <property type="nucleotide sequence ID" value="NZ_BJDW01000014.1"/>
</dbReference>
<protein>
    <recommendedName>
        <fullName evidence="3">Isoleucyl-tRNA synthetase</fullName>
    </recommendedName>
</protein>
<dbReference type="Proteomes" id="UP001265301">
    <property type="component" value="Unassembled WGS sequence"/>
</dbReference>
<proteinExistence type="predicted"/>
<accession>A0ABU3FQW9</accession>
<evidence type="ECO:0000313" key="1">
    <source>
        <dbReference type="EMBL" id="MDT2828380.1"/>
    </source>
</evidence>
<organism evidence="1 2">
    <name type="scientific">Enterococcus viikkiensis</name>
    <dbReference type="NCBI Taxonomy" id="930854"/>
    <lineage>
        <taxon>Bacteria</taxon>
        <taxon>Bacillati</taxon>
        <taxon>Bacillota</taxon>
        <taxon>Bacilli</taxon>
        <taxon>Lactobacillales</taxon>
        <taxon>Enterococcaceae</taxon>
        <taxon>Enterococcus</taxon>
    </lineage>
</organism>
<comment type="caution">
    <text evidence="1">The sequence shown here is derived from an EMBL/GenBank/DDBJ whole genome shotgun (WGS) entry which is preliminary data.</text>
</comment>
<sequence length="60" mass="7100">MDKDELVKKIKELLNEGNIEKAKEFIEDHKDELGDYYDKAKVLLKSGKFDGVMDQFKKFF</sequence>
<reference evidence="1 2" key="1">
    <citation type="submission" date="2023-03" db="EMBL/GenBank/DDBJ databases">
        <authorList>
            <person name="Shen W."/>
            <person name="Cai J."/>
        </authorList>
    </citation>
    <scope>NUCLEOTIDE SEQUENCE [LARGE SCALE GENOMIC DNA]</scope>
    <source>
        <strain evidence="1 2">B101</strain>
    </source>
</reference>
<dbReference type="EMBL" id="JARQBN010000013">
    <property type="protein sequence ID" value="MDT2828380.1"/>
    <property type="molecule type" value="Genomic_DNA"/>
</dbReference>
<keyword evidence="2" id="KW-1185">Reference proteome</keyword>
<gene>
    <name evidence="1" type="ORF">P7H59_07895</name>
</gene>
<name>A0ABU3FQW9_9ENTE</name>